<evidence type="ECO:0000313" key="3">
    <source>
        <dbReference type="Proteomes" id="UP000663859"/>
    </source>
</evidence>
<dbReference type="EMBL" id="CAJNOB010000013">
    <property type="protein sequence ID" value="CAF0696935.1"/>
    <property type="molecule type" value="Genomic_DNA"/>
</dbReference>
<keyword evidence="3" id="KW-1185">Reference proteome</keyword>
<gene>
    <name evidence="2" type="ORF">MPNT_200002</name>
</gene>
<dbReference type="Gene3D" id="2.50.20.10">
    <property type="entry name" value="Lipoprotein localisation LolA/LolB/LppX"/>
    <property type="match status" value="1"/>
</dbReference>
<dbReference type="CDD" id="cd16329">
    <property type="entry name" value="LolA_like"/>
    <property type="match status" value="1"/>
</dbReference>
<proteinExistence type="predicted"/>
<sequence>MSARVPQGYFLTPMGKERKPLDRRKRQGKFFFRWLTLSAFGVLLGAFPGPTRAEPDPRGHVPPIGWIRAQFWKHFQLGDFLLEGVLRCGNRTYPFELRTHNRELVYRFRSVPLAFRIRFDRDRTLVQEKGPRDPNWREVAPKDRTKPILDTDVSYEDLSLDFLHWTHVRSLGTDSIKTLSSWAFEAEPGNEPSQYSKVRYWISQEYFALLRADGYGSQDSPIKRLEVNAVERMGDRYIAKEMQISRMSPERGLSTSRTFIEVISGEQVLRACAPKKS</sequence>
<dbReference type="RefSeq" id="WP_174583123.1">
    <property type="nucleotide sequence ID" value="NZ_CAJNOB010000013.1"/>
</dbReference>
<evidence type="ECO:0000259" key="1">
    <source>
        <dbReference type="Pfam" id="PF17131"/>
    </source>
</evidence>
<accession>A0A8J2BPK3</accession>
<feature type="domain" description="Uncharacterized protein TP-0789" evidence="1">
    <location>
        <begin position="136"/>
        <end position="247"/>
    </location>
</feature>
<organism evidence="2 3">
    <name type="scientific">Candidatus Methylacidithermus pantelleriae</name>
    <dbReference type="NCBI Taxonomy" id="2744239"/>
    <lineage>
        <taxon>Bacteria</taxon>
        <taxon>Pseudomonadati</taxon>
        <taxon>Verrucomicrobiota</taxon>
        <taxon>Methylacidiphilae</taxon>
        <taxon>Methylacidiphilales</taxon>
        <taxon>Methylacidiphilaceae</taxon>
        <taxon>Candidatus Methylacidithermus</taxon>
    </lineage>
</organism>
<dbReference type="AlphaFoldDB" id="A0A8J2BPK3"/>
<comment type="caution">
    <text evidence="2">The sequence shown here is derived from an EMBL/GenBank/DDBJ whole genome shotgun (WGS) entry which is preliminary data.</text>
</comment>
<evidence type="ECO:0000313" key="2">
    <source>
        <dbReference type="EMBL" id="CAF0696935.1"/>
    </source>
</evidence>
<dbReference type="Proteomes" id="UP000663859">
    <property type="component" value="Unassembled WGS sequence"/>
</dbReference>
<name>A0A8J2BPK3_9BACT</name>
<reference evidence="2" key="1">
    <citation type="submission" date="2021-02" db="EMBL/GenBank/DDBJ databases">
        <authorList>
            <person name="Cremers G."/>
            <person name="Picone N."/>
        </authorList>
    </citation>
    <scope>NUCLEOTIDE SEQUENCE</scope>
    <source>
        <strain evidence="2">PQ17</strain>
    </source>
</reference>
<dbReference type="InterPro" id="IPR033399">
    <property type="entry name" value="TP_0789-like"/>
</dbReference>
<dbReference type="Pfam" id="PF17131">
    <property type="entry name" value="LolA_like"/>
    <property type="match status" value="1"/>
</dbReference>
<protein>
    <recommendedName>
        <fullName evidence="1">Uncharacterized protein TP-0789 domain-containing protein</fullName>
    </recommendedName>
</protein>